<dbReference type="STRING" id="1890364.A0A2P6NQG8"/>
<comment type="caution">
    <text evidence="4">The sequence shown here is derived from an EMBL/GenBank/DDBJ whole genome shotgun (WGS) entry which is preliminary data.</text>
</comment>
<accession>A0A2P6NQG8</accession>
<dbReference type="GO" id="GO:0008270">
    <property type="term" value="F:zinc ion binding"/>
    <property type="evidence" value="ECO:0007669"/>
    <property type="project" value="UniProtKB-KW"/>
</dbReference>
<keyword evidence="5" id="KW-1185">Reference proteome</keyword>
<feature type="compositionally biased region" description="Acidic residues" evidence="2">
    <location>
        <begin position="387"/>
        <end position="404"/>
    </location>
</feature>
<organism evidence="4 5">
    <name type="scientific">Planoprotostelium fungivorum</name>
    <dbReference type="NCBI Taxonomy" id="1890364"/>
    <lineage>
        <taxon>Eukaryota</taxon>
        <taxon>Amoebozoa</taxon>
        <taxon>Evosea</taxon>
        <taxon>Variosea</taxon>
        <taxon>Cavosteliida</taxon>
        <taxon>Cavosteliaceae</taxon>
        <taxon>Planoprotostelium</taxon>
    </lineage>
</organism>
<dbReference type="GO" id="GO:0061630">
    <property type="term" value="F:ubiquitin protein ligase activity"/>
    <property type="evidence" value="ECO:0007669"/>
    <property type="project" value="InterPro"/>
</dbReference>
<keyword evidence="1 4" id="KW-0479">Metal-binding</keyword>
<evidence type="ECO:0000313" key="5">
    <source>
        <dbReference type="Proteomes" id="UP000241769"/>
    </source>
</evidence>
<name>A0A2P6NQG8_9EUKA</name>
<reference evidence="4 5" key="1">
    <citation type="journal article" date="2018" name="Genome Biol. Evol.">
        <title>Multiple Roots of Fruiting Body Formation in Amoebozoa.</title>
        <authorList>
            <person name="Hillmann F."/>
            <person name="Forbes G."/>
            <person name="Novohradska S."/>
            <person name="Ferling I."/>
            <person name="Riege K."/>
            <person name="Groth M."/>
            <person name="Westermann M."/>
            <person name="Marz M."/>
            <person name="Spaller T."/>
            <person name="Winckler T."/>
            <person name="Schaap P."/>
            <person name="Glockner G."/>
        </authorList>
    </citation>
    <scope>NUCLEOTIDE SEQUENCE [LARGE SCALE GENOMIC DNA]</scope>
    <source>
        <strain evidence="4 5">Jena</strain>
    </source>
</reference>
<feature type="region of interest" description="Disordered" evidence="2">
    <location>
        <begin position="222"/>
        <end position="255"/>
    </location>
</feature>
<protein>
    <submittedName>
        <fullName evidence="4">C3HC4 type zinc-finger domain-containing protein</fullName>
    </submittedName>
</protein>
<dbReference type="OrthoDB" id="2122982at2759"/>
<evidence type="ECO:0000313" key="4">
    <source>
        <dbReference type="EMBL" id="PRP86195.1"/>
    </source>
</evidence>
<feature type="domain" description="SWIM-type" evidence="3">
    <location>
        <begin position="294"/>
        <end position="328"/>
    </location>
</feature>
<evidence type="ECO:0000256" key="1">
    <source>
        <dbReference type="PROSITE-ProRule" id="PRU00325"/>
    </source>
</evidence>
<dbReference type="InterPro" id="IPR039903">
    <property type="entry name" value="Zswim2"/>
</dbReference>
<feature type="region of interest" description="Disordered" evidence="2">
    <location>
        <begin position="165"/>
        <end position="188"/>
    </location>
</feature>
<dbReference type="InterPro" id="IPR007527">
    <property type="entry name" value="Znf_SWIM"/>
</dbReference>
<feature type="region of interest" description="Disordered" evidence="2">
    <location>
        <begin position="377"/>
        <end position="412"/>
    </location>
</feature>
<gene>
    <name evidence="4" type="ORF">PROFUN_05711</name>
</gene>
<evidence type="ECO:0000256" key="2">
    <source>
        <dbReference type="SAM" id="MobiDB-lite"/>
    </source>
</evidence>
<keyword evidence="1 4" id="KW-0863">Zinc-finger</keyword>
<dbReference type="EMBL" id="MDYQ01000034">
    <property type="protein sequence ID" value="PRP86195.1"/>
    <property type="molecule type" value="Genomic_DNA"/>
</dbReference>
<dbReference type="PANTHER" id="PTHR21540">
    <property type="entry name" value="RING FINGER AND SWIM DOMAIN-CONTAINING PROTEIN 2"/>
    <property type="match status" value="1"/>
</dbReference>
<dbReference type="Proteomes" id="UP000241769">
    <property type="component" value="Unassembled WGS sequence"/>
</dbReference>
<sequence>MNPVQGGVTMSPFMRSRSKVSLHLDFDLLLSDTERSRSMKKQGRETLGHIEEDIFQRYFRPAVLPGISSHMSHSKRNLPYTFGVKSKNKRTRPTNWCSLFDVAPSGKAVVKVETVVKTERPHVTPSPSPPNVEVTTSQLQKVTVQSDEHLFDFLKQDDVVVTPSSQLLGSESPDRIPSQTSQGEPVVTVSPKKGVRFSPELITEFSPPSPIVRPNAIVTDDSVPMMPFHPTRNKENESPNVRTRRVKTKGKKDASVADKRLEKAQTEDMHITKMTSVLNHRQSFRVTGTSGQTYDVEISSTPHCTCPDHLRKHHGFCKHILFVLLGLGVPASDPLLKQNHISSTPLRAILNGNYHHPPPSTTLDDAMEITELVITNQKRGRKRRTDEDDDYEDDGDDDWEEDEEKANLFDKRRGQIPGLLSEFLPGTYFPHDRPDRATAQHYRCRDCKTETTTNSERDT</sequence>
<dbReference type="InParanoid" id="A0A2P6NQG8"/>
<dbReference type="PROSITE" id="PS50966">
    <property type="entry name" value="ZF_SWIM"/>
    <property type="match status" value="1"/>
</dbReference>
<dbReference type="AlphaFoldDB" id="A0A2P6NQG8"/>
<evidence type="ECO:0000259" key="3">
    <source>
        <dbReference type="PROSITE" id="PS50966"/>
    </source>
</evidence>
<proteinExistence type="predicted"/>
<keyword evidence="1 4" id="KW-0862">Zinc</keyword>
<dbReference type="PANTHER" id="PTHR21540:SF0">
    <property type="entry name" value="PHD FAMILY PROTEIN"/>
    <property type="match status" value="1"/>
</dbReference>